<proteinExistence type="predicted"/>
<evidence type="ECO:0000256" key="1">
    <source>
        <dbReference type="ARBA" id="ARBA00004496"/>
    </source>
</evidence>
<evidence type="ECO:0000259" key="5">
    <source>
        <dbReference type="Pfam" id="PF01814"/>
    </source>
</evidence>
<dbReference type="NCBIfam" id="TIGR03652">
    <property type="entry name" value="FeS_repair_RIC"/>
    <property type="match status" value="1"/>
</dbReference>
<organism evidence="6 7">
    <name type="scientific">Halovenus carboxidivorans</name>
    <dbReference type="NCBI Taxonomy" id="2692199"/>
    <lineage>
        <taxon>Archaea</taxon>
        <taxon>Methanobacteriati</taxon>
        <taxon>Methanobacteriota</taxon>
        <taxon>Stenosarchaea group</taxon>
        <taxon>Halobacteria</taxon>
        <taxon>Halobacteriales</taxon>
        <taxon>Haloarculaceae</taxon>
        <taxon>Halovenus</taxon>
    </lineage>
</organism>
<dbReference type="AlphaFoldDB" id="A0A6B0TBD8"/>
<dbReference type="Pfam" id="PF04405">
    <property type="entry name" value="ScdA_N"/>
    <property type="match status" value="1"/>
</dbReference>
<evidence type="ECO:0000256" key="2">
    <source>
        <dbReference type="ARBA" id="ARBA00022490"/>
    </source>
</evidence>
<dbReference type="EMBL" id="WUUT01000007">
    <property type="protein sequence ID" value="MXR52943.1"/>
    <property type="molecule type" value="Genomic_DNA"/>
</dbReference>
<dbReference type="Proteomes" id="UP000466535">
    <property type="component" value="Unassembled WGS sequence"/>
</dbReference>
<dbReference type="Pfam" id="PF01814">
    <property type="entry name" value="Hemerythrin"/>
    <property type="match status" value="1"/>
</dbReference>
<dbReference type="PANTHER" id="PTHR36438:SF1">
    <property type="entry name" value="IRON-SULFUR CLUSTER REPAIR PROTEIN YTFE"/>
    <property type="match status" value="1"/>
</dbReference>
<comment type="caution">
    <text evidence="6">The sequence shown here is derived from an EMBL/GenBank/DDBJ whole genome shotgun (WGS) entry which is preliminary data.</text>
</comment>
<keyword evidence="3" id="KW-0479">Metal-binding</keyword>
<keyword evidence="4" id="KW-0408">Iron</keyword>
<dbReference type="GO" id="GO:0046872">
    <property type="term" value="F:metal ion binding"/>
    <property type="evidence" value="ECO:0007669"/>
    <property type="project" value="UniProtKB-KW"/>
</dbReference>
<dbReference type="RefSeq" id="WP_159765103.1">
    <property type="nucleotide sequence ID" value="NZ_WUUT01000007.1"/>
</dbReference>
<dbReference type="InterPro" id="IPR019903">
    <property type="entry name" value="RIC_family"/>
</dbReference>
<dbReference type="OrthoDB" id="105876at2157"/>
<reference evidence="6 7" key="1">
    <citation type="submission" date="2019-12" db="EMBL/GenBank/DDBJ databases">
        <title>Isolation and characterization of three novel carbon monoxide-oxidizing members of Halobacteria from salione crusts and soils.</title>
        <authorList>
            <person name="Myers M.R."/>
            <person name="King G.M."/>
        </authorList>
    </citation>
    <scope>NUCLEOTIDE SEQUENCE [LARGE SCALE GENOMIC DNA]</scope>
    <source>
        <strain evidence="6 7">WSH3</strain>
    </source>
</reference>
<evidence type="ECO:0000313" key="6">
    <source>
        <dbReference type="EMBL" id="MXR52943.1"/>
    </source>
</evidence>
<comment type="subcellular location">
    <subcellularLocation>
        <location evidence="1">Cytoplasm</location>
    </subcellularLocation>
</comment>
<dbReference type="GO" id="GO:0005737">
    <property type="term" value="C:cytoplasm"/>
    <property type="evidence" value="ECO:0007669"/>
    <property type="project" value="UniProtKB-SubCell"/>
</dbReference>
<name>A0A6B0TBD8_9EURY</name>
<feature type="domain" description="Hemerythrin-like" evidence="5">
    <location>
        <begin position="80"/>
        <end position="225"/>
    </location>
</feature>
<dbReference type="InterPro" id="IPR012312">
    <property type="entry name" value="Hemerythrin-like"/>
</dbReference>
<protein>
    <submittedName>
        <fullName evidence="6">Iron-sulfur cluster repair di-iron protein</fullName>
    </submittedName>
</protein>
<sequence>MSTDIDPERELGALVAEQPQYARVFESFDLDYCCGGDESLATACAKEDLSVEEVREALRDIDDGDDQPEWETPSELVEYIVETHHEYLREELPDLEELVETVSRVHGDDHPELREVDSLFPDLAEEMREHIAEEEEEGFPIIRKLDRGEELSADERATLRAELDHYESDHEETAARLDRIAELTNGYEVPDDACPSYRSMLARLEDLEEDTHMHVHRENNVLFPEVESMVDA</sequence>
<dbReference type="PANTHER" id="PTHR36438">
    <property type="entry name" value="IRON-SULFUR CLUSTER REPAIR PROTEIN YTFE"/>
    <property type="match status" value="1"/>
</dbReference>
<evidence type="ECO:0000256" key="3">
    <source>
        <dbReference type="ARBA" id="ARBA00022723"/>
    </source>
</evidence>
<keyword evidence="7" id="KW-1185">Reference proteome</keyword>
<evidence type="ECO:0000313" key="7">
    <source>
        <dbReference type="Proteomes" id="UP000466535"/>
    </source>
</evidence>
<keyword evidence="2" id="KW-0963">Cytoplasm</keyword>
<evidence type="ECO:0000256" key="4">
    <source>
        <dbReference type="ARBA" id="ARBA00023004"/>
    </source>
</evidence>
<accession>A0A6B0TBD8</accession>
<dbReference type="Gene3D" id="1.20.120.520">
    <property type="entry name" value="nmb1532 protein domain like"/>
    <property type="match status" value="1"/>
</dbReference>
<gene>
    <name evidence="6" type="primary">ric</name>
    <name evidence="6" type="ORF">GRX03_15190</name>
</gene>